<dbReference type="PANTHER" id="PTHR47946:SF10">
    <property type="entry name" value="CYTOCHROME P450 78A5"/>
    <property type="match status" value="1"/>
</dbReference>
<keyword evidence="3 8" id="KW-0349">Heme</keyword>
<dbReference type="PROSITE" id="PS00086">
    <property type="entry name" value="CYTOCHROME_P450"/>
    <property type="match status" value="1"/>
</dbReference>
<dbReference type="AlphaFoldDB" id="A0A7J9H720"/>
<name>A0A7J9H720_9ROSI</name>
<dbReference type="SUPFAM" id="SSF48264">
    <property type="entry name" value="Cytochrome P450"/>
    <property type="match status" value="2"/>
</dbReference>
<evidence type="ECO:0000256" key="5">
    <source>
        <dbReference type="ARBA" id="ARBA00023002"/>
    </source>
</evidence>
<organism evidence="10 11">
    <name type="scientific">Gossypium harknessii</name>
    <dbReference type="NCBI Taxonomy" id="34285"/>
    <lineage>
        <taxon>Eukaryota</taxon>
        <taxon>Viridiplantae</taxon>
        <taxon>Streptophyta</taxon>
        <taxon>Embryophyta</taxon>
        <taxon>Tracheophyta</taxon>
        <taxon>Spermatophyta</taxon>
        <taxon>Magnoliopsida</taxon>
        <taxon>eudicotyledons</taxon>
        <taxon>Gunneridae</taxon>
        <taxon>Pentapetalae</taxon>
        <taxon>rosids</taxon>
        <taxon>malvids</taxon>
        <taxon>Malvales</taxon>
        <taxon>Malvaceae</taxon>
        <taxon>Malvoideae</taxon>
        <taxon>Gossypium</taxon>
    </lineage>
</organism>
<evidence type="ECO:0000256" key="1">
    <source>
        <dbReference type="ARBA" id="ARBA00001971"/>
    </source>
</evidence>
<evidence type="ECO:0008006" key="12">
    <source>
        <dbReference type="Google" id="ProtNLM"/>
    </source>
</evidence>
<dbReference type="Pfam" id="PF00067">
    <property type="entry name" value="p450"/>
    <property type="match status" value="2"/>
</dbReference>
<evidence type="ECO:0000313" key="11">
    <source>
        <dbReference type="Proteomes" id="UP000593560"/>
    </source>
</evidence>
<comment type="caution">
    <text evidence="10">The sequence shown here is derived from an EMBL/GenBank/DDBJ whole genome shotgun (WGS) entry which is preliminary data.</text>
</comment>
<protein>
    <recommendedName>
        <fullName evidence="12">Cytochrome P450</fullName>
    </recommendedName>
</protein>
<keyword evidence="5 9" id="KW-0560">Oxidoreductase</keyword>
<keyword evidence="7 9" id="KW-0503">Monooxygenase</keyword>
<keyword evidence="4 8" id="KW-0479">Metal-binding</keyword>
<dbReference type="EMBL" id="JABFAD010000008">
    <property type="protein sequence ID" value="MBA0805646.1"/>
    <property type="molecule type" value="Genomic_DNA"/>
</dbReference>
<comment type="cofactor">
    <cofactor evidence="1 8">
        <name>heme</name>
        <dbReference type="ChEBI" id="CHEBI:30413"/>
    </cofactor>
</comment>
<keyword evidence="6 8" id="KW-0408">Iron</keyword>
<evidence type="ECO:0000256" key="6">
    <source>
        <dbReference type="ARBA" id="ARBA00023004"/>
    </source>
</evidence>
<evidence type="ECO:0000256" key="3">
    <source>
        <dbReference type="ARBA" id="ARBA00022617"/>
    </source>
</evidence>
<sequence>MPYLQAIVKETLRVHPPGPLLSWARLAIHDVHVGDRLVPAGTTAMVNMWAITHSEDVWEDAVKFRPERFMEEVSVMGSDLRLAPFGSGRRVCPGKAMGLATVHLWLAQLLKGFKWVPCEDGEVDLTEHLKLSMEMKKPLCIKKQLIRIVKLLNGSCGLGRDGLFMTEMNYMGATTICAIHDVHVGDHLVPAGTTAMVNVWAITHNEDVWADAEKFRLEQFMEEDVSVMGSDLRLSPFESGRKVCLGKAMGLATVHLWLAQLLKGFRWVPCEDGELVDMTERLKLSMEMKKLLVCKAIPRLC</sequence>
<evidence type="ECO:0000256" key="9">
    <source>
        <dbReference type="RuleBase" id="RU000461"/>
    </source>
</evidence>
<evidence type="ECO:0000313" key="10">
    <source>
        <dbReference type="EMBL" id="MBA0805646.1"/>
    </source>
</evidence>
<dbReference type="Proteomes" id="UP000593560">
    <property type="component" value="Unassembled WGS sequence"/>
</dbReference>
<dbReference type="InterPro" id="IPR001128">
    <property type="entry name" value="Cyt_P450"/>
</dbReference>
<dbReference type="OrthoDB" id="1650844at2759"/>
<dbReference type="InterPro" id="IPR002401">
    <property type="entry name" value="Cyt_P450_E_grp-I"/>
</dbReference>
<dbReference type="GO" id="GO:0004497">
    <property type="term" value="F:monooxygenase activity"/>
    <property type="evidence" value="ECO:0007669"/>
    <property type="project" value="UniProtKB-KW"/>
</dbReference>
<dbReference type="Gene3D" id="1.10.630.10">
    <property type="entry name" value="Cytochrome P450"/>
    <property type="match status" value="2"/>
</dbReference>
<comment type="similarity">
    <text evidence="2 9">Belongs to the cytochrome P450 family.</text>
</comment>
<evidence type="ECO:0000256" key="8">
    <source>
        <dbReference type="PIRSR" id="PIRSR602401-1"/>
    </source>
</evidence>
<feature type="binding site" description="axial binding residue" evidence="8">
    <location>
        <position position="92"/>
    </location>
    <ligand>
        <name>heme</name>
        <dbReference type="ChEBI" id="CHEBI:30413"/>
    </ligand>
    <ligandPart>
        <name>Fe</name>
        <dbReference type="ChEBI" id="CHEBI:18248"/>
    </ligandPart>
</feature>
<proteinExistence type="inferred from homology"/>
<dbReference type="InterPro" id="IPR017972">
    <property type="entry name" value="Cyt_P450_CS"/>
</dbReference>
<dbReference type="InterPro" id="IPR036396">
    <property type="entry name" value="Cyt_P450_sf"/>
</dbReference>
<evidence type="ECO:0000256" key="2">
    <source>
        <dbReference type="ARBA" id="ARBA00010617"/>
    </source>
</evidence>
<dbReference type="InterPro" id="IPR051996">
    <property type="entry name" value="Cytochrome_P450_78A"/>
</dbReference>
<evidence type="ECO:0000256" key="4">
    <source>
        <dbReference type="ARBA" id="ARBA00022723"/>
    </source>
</evidence>
<dbReference type="GO" id="GO:0016705">
    <property type="term" value="F:oxidoreductase activity, acting on paired donors, with incorporation or reduction of molecular oxygen"/>
    <property type="evidence" value="ECO:0007669"/>
    <property type="project" value="InterPro"/>
</dbReference>
<dbReference type="GO" id="GO:0005506">
    <property type="term" value="F:iron ion binding"/>
    <property type="evidence" value="ECO:0007669"/>
    <property type="project" value="InterPro"/>
</dbReference>
<accession>A0A7J9H720</accession>
<evidence type="ECO:0000256" key="7">
    <source>
        <dbReference type="ARBA" id="ARBA00023033"/>
    </source>
</evidence>
<dbReference type="PRINTS" id="PR00463">
    <property type="entry name" value="EP450I"/>
</dbReference>
<dbReference type="PANTHER" id="PTHR47946">
    <property type="entry name" value="CYTOCHROME P450 78A7-RELATED"/>
    <property type="match status" value="1"/>
</dbReference>
<dbReference type="PRINTS" id="PR00385">
    <property type="entry name" value="P450"/>
</dbReference>
<dbReference type="GO" id="GO:0020037">
    <property type="term" value="F:heme binding"/>
    <property type="evidence" value="ECO:0007669"/>
    <property type="project" value="InterPro"/>
</dbReference>
<keyword evidence="11" id="KW-1185">Reference proteome</keyword>
<gene>
    <name evidence="10" type="ORF">Gohar_005141</name>
</gene>
<reference evidence="10 11" key="1">
    <citation type="journal article" date="2019" name="Genome Biol. Evol.">
        <title>Insights into the evolution of the New World diploid cottons (Gossypium, subgenus Houzingenia) based on genome sequencing.</title>
        <authorList>
            <person name="Grover C.E."/>
            <person name="Arick M.A. 2nd"/>
            <person name="Thrash A."/>
            <person name="Conover J.L."/>
            <person name="Sanders W.S."/>
            <person name="Peterson D.G."/>
            <person name="Frelichowski J.E."/>
            <person name="Scheffler J.A."/>
            <person name="Scheffler B.E."/>
            <person name="Wendel J.F."/>
        </authorList>
    </citation>
    <scope>NUCLEOTIDE SEQUENCE [LARGE SCALE GENOMIC DNA]</scope>
    <source>
        <strain evidence="10">0</strain>
        <tissue evidence="10">Leaf</tissue>
    </source>
</reference>